<dbReference type="InterPro" id="IPR023578">
    <property type="entry name" value="Ras_GEF_dom_sf"/>
</dbReference>
<dbReference type="GO" id="GO:0005886">
    <property type="term" value="C:plasma membrane"/>
    <property type="evidence" value="ECO:0007669"/>
    <property type="project" value="TreeGrafter"/>
</dbReference>
<dbReference type="Gene3D" id="1.20.870.10">
    <property type="entry name" value="Son of sevenless (SoS) protein Chain: S domain 1"/>
    <property type="match status" value="1"/>
</dbReference>
<dbReference type="PANTHER" id="PTHR23113">
    <property type="entry name" value="GUANINE NUCLEOTIDE EXCHANGE FACTOR"/>
    <property type="match status" value="1"/>
</dbReference>
<gene>
    <name evidence="9" type="ORF">BPAG_LOCUS2343</name>
</gene>
<dbReference type="GO" id="GO:0007265">
    <property type="term" value="P:Ras protein signal transduction"/>
    <property type="evidence" value="ECO:0007669"/>
    <property type="project" value="TreeGrafter"/>
</dbReference>
<evidence type="ECO:0000256" key="4">
    <source>
        <dbReference type="ARBA" id="ARBA00022837"/>
    </source>
</evidence>
<dbReference type="PROSITE" id="PS50081">
    <property type="entry name" value="ZF_DAG_PE_2"/>
    <property type="match status" value="1"/>
</dbReference>
<reference evidence="9 10" key="2">
    <citation type="submission" date="2018-11" db="EMBL/GenBank/DDBJ databases">
        <authorList>
            <consortium name="Pathogen Informatics"/>
        </authorList>
    </citation>
    <scope>NUCLEOTIDE SEQUENCE [LARGE SCALE GENOMIC DNA]</scope>
</reference>
<dbReference type="Pfam" id="PF00130">
    <property type="entry name" value="C1_1"/>
    <property type="match status" value="1"/>
</dbReference>
<dbReference type="AlphaFoldDB" id="A0A0N4T2E4"/>
<dbReference type="InterPro" id="IPR002219">
    <property type="entry name" value="PKC_DAG/PE"/>
</dbReference>
<feature type="domain" description="EF-hand" evidence="8">
    <location>
        <begin position="420"/>
        <end position="455"/>
    </location>
</feature>
<proteinExistence type="predicted"/>
<dbReference type="Pfam" id="PF00617">
    <property type="entry name" value="RasGEF"/>
    <property type="match status" value="1"/>
</dbReference>
<sequence length="665" mass="75152">MTTTTVNHNTPLTVPQLVQICITFFDGDEDVGKDSLPWALFHVHEWFVNSCELMAHFISIFLDAVNDNGTRLRICRAVGYWIRICPTHFDAPLCKLVERLKLLAVSRNVPNSAALLDLSSLPSYSWLRNISIRNSVSHQCSLSFDQWSPEEIAVSLSHIDYKALFRIPVSDFRKISELKQYCIDGNLSRTPFLERSISIFNSLSNWIQCMILNKGTPVERAEMITKFTHVAKCLRRMNNFNTLMAVIGGVSHSNIARLSKTTSALSSDLRKELNHFTQLLSSTSNFASYRKALQESSGSFCIPIMGVHLKDLISLLIKNRDSEHCCFVSCRKIPYLADHLSYFVNFNRTPHNFPDANIDLIDTLKVSLDIRYNEDDIYRLSLKHEPRTILSFQSSTKSVLFADWASGVSSTLDSEIVNKHITAMVEAVFKNYDHNKDGSISQSEFQQISTNFPFIAPFGAIDTDKDGVISKPEMNAYFIKICKQSIDFRREFQHNFHETTFLTPAICAHCDKLLWGIIRQGFKCHDCGLTVHRTCRGSVVVECRRINSWKTTVTESARTTRKLLPGIKSISRIRATSATSEHDSTDDTTTECFASAACKMLLHLRPHSKKNPSRFDAGCYYRVASSPESPNTDDVAPSLACEEVFEDESSCISLSEMNDSSSTLR</sequence>
<evidence type="ECO:0000259" key="8">
    <source>
        <dbReference type="PROSITE" id="PS50222"/>
    </source>
</evidence>
<organism evidence="11">
    <name type="scientific">Brugia pahangi</name>
    <name type="common">Filarial nematode worm</name>
    <dbReference type="NCBI Taxonomy" id="6280"/>
    <lineage>
        <taxon>Eukaryota</taxon>
        <taxon>Metazoa</taxon>
        <taxon>Ecdysozoa</taxon>
        <taxon>Nematoda</taxon>
        <taxon>Chromadorea</taxon>
        <taxon>Rhabditida</taxon>
        <taxon>Spirurina</taxon>
        <taxon>Spiruromorpha</taxon>
        <taxon>Filarioidea</taxon>
        <taxon>Onchocercidae</taxon>
        <taxon>Brugia</taxon>
    </lineage>
</organism>
<dbReference type="EMBL" id="UZAD01000323">
    <property type="protein sequence ID" value="VDN83529.1"/>
    <property type="molecule type" value="Genomic_DNA"/>
</dbReference>
<dbReference type="GO" id="GO:0005085">
    <property type="term" value="F:guanyl-nucleotide exchange factor activity"/>
    <property type="evidence" value="ECO:0007669"/>
    <property type="project" value="UniProtKB-KW"/>
</dbReference>
<evidence type="ECO:0000259" key="6">
    <source>
        <dbReference type="PROSITE" id="PS50009"/>
    </source>
</evidence>
<dbReference type="CDD" id="cd00155">
    <property type="entry name" value="RasGEF"/>
    <property type="match status" value="1"/>
</dbReference>
<evidence type="ECO:0000256" key="3">
    <source>
        <dbReference type="ARBA" id="ARBA00022833"/>
    </source>
</evidence>
<dbReference type="InterPro" id="IPR002048">
    <property type="entry name" value="EF_hand_dom"/>
</dbReference>
<dbReference type="WBParaSite" id="BPAG_0000237301-mRNA-1">
    <property type="protein sequence ID" value="BPAG_0000237301-mRNA-1"/>
    <property type="gene ID" value="BPAG_0000237301"/>
</dbReference>
<protein>
    <submittedName>
        <fullName evidence="11">Ras guanyl-releasing protein 3</fullName>
    </submittedName>
</protein>
<evidence type="ECO:0000259" key="7">
    <source>
        <dbReference type="PROSITE" id="PS50081"/>
    </source>
</evidence>
<evidence type="ECO:0000256" key="1">
    <source>
        <dbReference type="ARBA" id="ARBA00022658"/>
    </source>
</evidence>
<dbReference type="SMART" id="SM00147">
    <property type="entry name" value="RasGEF"/>
    <property type="match status" value="1"/>
</dbReference>
<dbReference type="Gene3D" id="3.30.60.20">
    <property type="match status" value="1"/>
</dbReference>
<evidence type="ECO:0000313" key="10">
    <source>
        <dbReference type="Proteomes" id="UP000278627"/>
    </source>
</evidence>
<dbReference type="PROSITE" id="PS00018">
    <property type="entry name" value="EF_HAND_1"/>
    <property type="match status" value="2"/>
</dbReference>
<feature type="domain" description="Ras-GEF" evidence="6">
    <location>
        <begin position="148"/>
        <end position="387"/>
    </location>
</feature>
<keyword evidence="1 5" id="KW-0344">Guanine-nucleotide releasing factor</keyword>
<dbReference type="Gene3D" id="1.10.238.10">
    <property type="entry name" value="EF-hand"/>
    <property type="match status" value="1"/>
</dbReference>
<name>A0A0N4T2E4_BRUPA</name>
<dbReference type="SUPFAM" id="SSF47473">
    <property type="entry name" value="EF-hand"/>
    <property type="match status" value="1"/>
</dbReference>
<dbReference type="STRING" id="6280.A0A0N4T2E4"/>
<keyword evidence="4" id="KW-0106">Calcium</keyword>
<dbReference type="SMART" id="SM00054">
    <property type="entry name" value="EFh"/>
    <property type="match status" value="2"/>
</dbReference>
<keyword evidence="2" id="KW-0479">Metal-binding</keyword>
<dbReference type="InterPro" id="IPR036964">
    <property type="entry name" value="RASGEF_cat_dom_sf"/>
</dbReference>
<feature type="domain" description="EF-hand" evidence="8">
    <location>
        <begin position="458"/>
        <end position="484"/>
    </location>
</feature>
<accession>A0A0N4T2E4</accession>
<evidence type="ECO:0000313" key="9">
    <source>
        <dbReference type="EMBL" id="VDN83529.1"/>
    </source>
</evidence>
<dbReference type="Proteomes" id="UP000278627">
    <property type="component" value="Unassembled WGS sequence"/>
</dbReference>
<dbReference type="PANTHER" id="PTHR23113:SF252">
    <property type="entry name" value="RAS GUANYL-RELEASING PROTEIN 3"/>
    <property type="match status" value="1"/>
</dbReference>
<reference evidence="11" key="1">
    <citation type="submission" date="2017-02" db="UniProtKB">
        <authorList>
            <consortium name="WormBaseParasite"/>
        </authorList>
    </citation>
    <scope>IDENTIFICATION</scope>
</reference>
<dbReference type="InterPro" id="IPR011992">
    <property type="entry name" value="EF-hand-dom_pair"/>
</dbReference>
<evidence type="ECO:0000256" key="5">
    <source>
        <dbReference type="PROSITE-ProRule" id="PRU00168"/>
    </source>
</evidence>
<dbReference type="InterPro" id="IPR020454">
    <property type="entry name" value="DAG/PE-bd"/>
</dbReference>
<dbReference type="PRINTS" id="PR00008">
    <property type="entry name" value="DAGPEDOMAIN"/>
</dbReference>
<dbReference type="InterPro" id="IPR018247">
    <property type="entry name" value="EF_Hand_1_Ca_BS"/>
</dbReference>
<dbReference type="SUPFAM" id="SSF48366">
    <property type="entry name" value="Ras GEF"/>
    <property type="match status" value="1"/>
</dbReference>
<evidence type="ECO:0000256" key="2">
    <source>
        <dbReference type="ARBA" id="ARBA00022723"/>
    </source>
</evidence>
<keyword evidence="10" id="KW-1185">Reference proteome</keyword>
<dbReference type="GO" id="GO:0005509">
    <property type="term" value="F:calcium ion binding"/>
    <property type="evidence" value="ECO:0007669"/>
    <property type="project" value="InterPro"/>
</dbReference>
<dbReference type="PROSITE" id="PS00479">
    <property type="entry name" value="ZF_DAG_PE_1"/>
    <property type="match status" value="1"/>
</dbReference>
<dbReference type="PROSITE" id="PS50009">
    <property type="entry name" value="RASGEF_CAT"/>
    <property type="match status" value="1"/>
</dbReference>
<feature type="domain" description="Phorbol-ester/DAG-type" evidence="7">
    <location>
        <begin position="493"/>
        <end position="543"/>
    </location>
</feature>
<evidence type="ECO:0000313" key="11">
    <source>
        <dbReference type="WBParaSite" id="BPAG_0000237301-mRNA-1"/>
    </source>
</evidence>
<dbReference type="Gene3D" id="1.10.840.10">
    <property type="entry name" value="Ras guanine-nucleotide exchange factors catalytic domain"/>
    <property type="match status" value="1"/>
</dbReference>
<dbReference type="InterPro" id="IPR001895">
    <property type="entry name" value="RASGEF_cat_dom"/>
</dbReference>
<dbReference type="SUPFAM" id="SSF57889">
    <property type="entry name" value="Cysteine-rich domain"/>
    <property type="match status" value="1"/>
</dbReference>
<dbReference type="InterPro" id="IPR008937">
    <property type="entry name" value="Ras-like_GEF"/>
</dbReference>
<dbReference type="Pfam" id="PF13202">
    <property type="entry name" value="EF-hand_5"/>
    <property type="match status" value="2"/>
</dbReference>
<dbReference type="SMART" id="SM00109">
    <property type="entry name" value="C1"/>
    <property type="match status" value="1"/>
</dbReference>
<dbReference type="InterPro" id="IPR046349">
    <property type="entry name" value="C1-like_sf"/>
</dbReference>
<dbReference type="CDD" id="cd00051">
    <property type="entry name" value="EFh"/>
    <property type="match status" value="1"/>
</dbReference>
<dbReference type="PROSITE" id="PS50222">
    <property type="entry name" value="EF_HAND_2"/>
    <property type="match status" value="2"/>
</dbReference>
<keyword evidence="3" id="KW-0862">Zinc</keyword>